<proteinExistence type="predicted"/>
<reference evidence="2 3" key="1">
    <citation type="submission" date="2019-02" db="EMBL/GenBank/DDBJ databases">
        <title>Deep-cultivation of Planctomycetes and their phenomic and genomic characterization uncovers novel biology.</title>
        <authorList>
            <person name="Wiegand S."/>
            <person name="Jogler M."/>
            <person name="Boedeker C."/>
            <person name="Pinto D."/>
            <person name="Vollmers J."/>
            <person name="Rivas-Marin E."/>
            <person name="Kohn T."/>
            <person name="Peeters S.H."/>
            <person name="Heuer A."/>
            <person name="Rast P."/>
            <person name="Oberbeckmann S."/>
            <person name="Bunk B."/>
            <person name="Jeske O."/>
            <person name="Meyerdierks A."/>
            <person name="Storesund J.E."/>
            <person name="Kallscheuer N."/>
            <person name="Luecker S."/>
            <person name="Lage O.M."/>
            <person name="Pohl T."/>
            <person name="Merkel B.J."/>
            <person name="Hornburger P."/>
            <person name="Mueller R.-W."/>
            <person name="Bruemmer F."/>
            <person name="Labrenz M."/>
            <person name="Spormann A.M."/>
            <person name="Op Den Camp H."/>
            <person name="Overmann J."/>
            <person name="Amann R."/>
            <person name="Jetten M.S.M."/>
            <person name="Mascher T."/>
            <person name="Medema M.H."/>
            <person name="Devos D.P."/>
            <person name="Kaster A.-K."/>
            <person name="Ovreas L."/>
            <person name="Rohde M."/>
            <person name="Galperin M.Y."/>
            <person name="Jogler C."/>
        </authorList>
    </citation>
    <scope>NUCLEOTIDE SEQUENCE [LARGE SCALE GENOMIC DNA]</scope>
    <source>
        <strain evidence="2 3">CA85</strain>
    </source>
</reference>
<keyword evidence="3" id="KW-1185">Reference proteome</keyword>
<dbReference type="Proteomes" id="UP000318053">
    <property type="component" value="Unassembled WGS sequence"/>
</dbReference>
<comment type="caution">
    <text evidence="2">The sequence shown here is derived from an EMBL/GenBank/DDBJ whole genome shotgun (WGS) entry which is preliminary data.</text>
</comment>
<evidence type="ECO:0000256" key="1">
    <source>
        <dbReference type="SAM" id="MobiDB-lite"/>
    </source>
</evidence>
<feature type="region of interest" description="Disordered" evidence="1">
    <location>
        <begin position="1"/>
        <end position="25"/>
    </location>
</feature>
<name>A0A5C5YI30_9BACT</name>
<dbReference type="EMBL" id="SJPK01000002">
    <property type="protein sequence ID" value="TWT74142.1"/>
    <property type="molecule type" value="Genomic_DNA"/>
</dbReference>
<accession>A0A5C5YI30</accession>
<protein>
    <submittedName>
        <fullName evidence="2">Uncharacterized protein</fullName>
    </submittedName>
</protein>
<sequence>MAGDKRSAIPGHRTGIPHRPRRWSQNPTRVLFNPIRGWLLRLAMAPGGVRYAQTTGY</sequence>
<gene>
    <name evidence="2" type="ORF">CA85_10290</name>
</gene>
<evidence type="ECO:0000313" key="2">
    <source>
        <dbReference type="EMBL" id="TWT74142.1"/>
    </source>
</evidence>
<organism evidence="2 3">
    <name type="scientific">Allorhodopirellula solitaria</name>
    <dbReference type="NCBI Taxonomy" id="2527987"/>
    <lineage>
        <taxon>Bacteria</taxon>
        <taxon>Pseudomonadati</taxon>
        <taxon>Planctomycetota</taxon>
        <taxon>Planctomycetia</taxon>
        <taxon>Pirellulales</taxon>
        <taxon>Pirellulaceae</taxon>
        <taxon>Allorhodopirellula</taxon>
    </lineage>
</organism>
<evidence type="ECO:0000313" key="3">
    <source>
        <dbReference type="Proteomes" id="UP000318053"/>
    </source>
</evidence>
<dbReference type="AlphaFoldDB" id="A0A5C5YI30"/>